<dbReference type="GO" id="GO:0032259">
    <property type="term" value="P:methylation"/>
    <property type="evidence" value="ECO:0007669"/>
    <property type="project" value="UniProtKB-KW"/>
</dbReference>
<dbReference type="STRING" id="2052828.ATO67_18995"/>
<dbReference type="RefSeq" id="WP_067652877.1">
    <property type="nucleotide sequence ID" value="NZ_KQ961035.1"/>
</dbReference>
<dbReference type="PANTHER" id="PTHR40048:SF1">
    <property type="entry name" value="RHAMNOSYL O-METHYLTRANSFERASE"/>
    <property type="match status" value="1"/>
</dbReference>
<dbReference type="GO" id="GO:0008168">
    <property type="term" value="F:methyltransferase activity"/>
    <property type="evidence" value="ECO:0007669"/>
    <property type="project" value="UniProtKB-KW"/>
</dbReference>
<keyword evidence="2" id="KW-0808">Transferase</keyword>
<gene>
    <name evidence="4" type="ORF">ATO67_18995</name>
</gene>
<evidence type="ECO:0008006" key="6">
    <source>
        <dbReference type="Google" id="ProtNLM"/>
    </source>
</evidence>
<protein>
    <recommendedName>
        <fullName evidence="6">Methyltransferase domain-containing protein</fullName>
    </recommendedName>
</protein>
<feature type="coiled-coil region" evidence="3">
    <location>
        <begin position="350"/>
        <end position="412"/>
    </location>
</feature>
<dbReference type="Proteomes" id="UP000070498">
    <property type="component" value="Unassembled WGS sequence"/>
</dbReference>
<reference evidence="4 5" key="1">
    <citation type="submission" date="2015-11" db="EMBL/GenBank/DDBJ databases">
        <title>Draft genome sequence of Agrobacterium sp. R89-1.</title>
        <authorList>
            <person name="Zahradnik J."/>
            <person name="Kyslikova E."/>
            <person name="Palyzova A."/>
            <person name="Kyslik P."/>
        </authorList>
    </citation>
    <scope>NUCLEOTIDE SEQUENCE [LARGE SCALE GENOMIC DNA]</scope>
    <source>
        <strain evidence="4 5">R89-1</strain>
    </source>
</reference>
<dbReference type="InterPro" id="IPR029063">
    <property type="entry name" value="SAM-dependent_MTases_sf"/>
</dbReference>
<dbReference type="Pfam" id="PF13578">
    <property type="entry name" value="Methyltransf_24"/>
    <property type="match status" value="1"/>
</dbReference>
<dbReference type="GO" id="GO:0071770">
    <property type="term" value="P:DIM/DIP cell wall layer assembly"/>
    <property type="evidence" value="ECO:0007669"/>
    <property type="project" value="TreeGrafter"/>
</dbReference>
<keyword evidence="5" id="KW-1185">Reference proteome</keyword>
<accession>A0A135P7L4</accession>
<sequence length="518" mass="59717">MMDGEGRKPTVQMLSSKKIWDYAARPITFMRPQYTAKSGWHEHVPFAFWLTDVHRPQCIVELGCHYGVSYFAFCQAVQEIGLDARCYGVDTWKGDEHAGVYDESVFREVEAHNNAQYSGFSRLVRSTFDQALEHFSDGQIDLLHIDGHHSFDSVLHDFNSWLPKLSDRAVVIMHDTNVRERGFGVYQLFEELRRRYPGFAFLHGHGLGILGTGSDYGEGIKKLFSIDGSEDRLAFQELFSRMGRSCADAYWAKQRDIELAEEKKLSEGYKNTIDRFWKEIEEGEAQLQLERKERERVSTTISELVKSSEIVRQSLIEKKLELERKCSEHADAVDITLKLGKRLEAFVLLQKQLEEQLSQTKADAERKNLDSKQADETRLRVETEISQLRKRFNELESRCREHIAEIVKLSEMLLVRDNVLAGSKILKKEALLLIGKHVQSMLGKPSLPIVDRWREKRLARRLAKLGLFNSRWYLECYEDVAKAGIDPAIHYVRHGSKEGRSPVNNLDEIFGSFMPSDP</sequence>
<evidence type="ECO:0000256" key="2">
    <source>
        <dbReference type="ARBA" id="ARBA00022679"/>
    </source>
</evidence>
<dbReference type="PANTHER" id="PTHR40048">
    <property type="entry name" value="RHAMNOSYL O-METHYLTRANSFERASE"/>
    <property type="match status" value="1"/>
</dbReference>
<evidence type="ECO:0000256" key="3">
    <source>
        <dbReference type="SAM" id="Coils"/>
    </source>
</evidence>
<evidence type="ECO:0000313" key="4">
    <source>
        <dbReference type="EMBL" id="KXG87403.1"/>
    </source>
</evidence>
<keyword evidence="1" id="KW-0489">Methyltransferase</keyword>
<name>A0A135P7L4_9HYPH</name>
<evidence type="ECO:0000313" key="5">
    <source>
        <dbReference type="Proteomes" id="UP000070498"/>
    </source>
</evidence>
<dbReference type="Gene3D" id="3.40.50.150">
    <property type="entry name" value="Vaccinia Virus protein VP39"/>
    <property type="match status" value="1"/>
</dbReference>
<dbReference type="GO" id="GO:0005886">
    <property type="term" value="C:plasma membrane"/>
    <property type="evidence" value="ECO:0007669"/>
    <property type="project" value="TreeGrafter"/>
</dbReference>
<keyword evidence="3" id="KW-0175">Coiled coil</keyword>
<dbReference type="EMBL" id="LNUW01000005">
    <property type="protein sequence ID" value="KXG87403.1"/>
    <property type="molecule type" value="Genomic_DNA"/>
</dbReference>
<organism evidence="4 5">
    <name type="scientific">Agrobacterium bohemicum</name>
    <dbReference type="NCBI Taxonomy" id="2052828"/>
    <lineage>
        <taxon>Bacteria</taxon>
        <taxon>Pseudomonadati</taxon>
        <taxon>Pseudomonadota</taxon>
        <taxon>Alphaproteobacteria</taxon>
        <taxon>Hyphomicrobiales</taxon>
        <taxon>Rhizobiaceae</taxon>
        <taxon>Rhizobium/Agrobacterium group</taxon>
        <taxon>Agrobacterium</taxon>
    </lineage>
</organism>
<evidence type="ECO:0000256" key="1">
    <source>
        <dbReference type="ARBA" id="ARBA00022603"/>
    </source>
</evidence>
<proteinExistence type="predicted"/>
<dbReference type="AlphaFoldDB" id="A0A135P7L4"/>
<dbReference type="SUPFAM" id="SSF53335">
    <property type="entry name" value="S-adenosyl-L-methionine-dependent methyltransferases"/>
    <property type="match status" value="1"/>
</dbReference>
<comment type="caution">
    <text evidence="4">The sequence shown here is derived from an EMBL/GenBank/DDBJ whole genome shotgun (WGS) entry which is preliminary data.</text>
</comment>